<proteinExistence type="predicted"/>
<name>A0ACB7WRR3_DIOAL</name>
<sequence length="211" mass="24160">MLRFPTLRLRSFPSLRPIHSSQTLLRRIPNPSPQSVPPYLLDRLCRILLLERFDAVSKLSFSFSDDLLDSVLARLRLEPVAALGFFRIAAKQPYFRPNCRSYCKMIHILSKARMLDDARACLKELVSFFGSKDSVSFVFDEMVRVYKEFSFSPTVFDMLLKVYAEGGLIKHALHVFDNMGKFGRIPSLRSCNSLLSCLVRNKESRACRSGV</sequence>
<gene>
    <name evidence="1" type="ORF">IHE45_02G074400</name>
</gene>
<accession>A0ACB7WRR3</accession>
<protein>
    <submittedName>
        <fullName evidence="1">Pentatricopeptide repeat-containing protein</fullName>
    </submittedName>
</protein>
<reference evidence="2" key="1">
    <citation type="journal article" date="2022" name="Nat. Commun.">
        <title>Chromosome evolution and the genetic basis of agronomically important traits in greater yam.</title>
        <authorList>
            <person name="Bredeson J.V."/>
            <person name="Lyons J.B."/>
            <person name="Oniyinde I.O."/>
            <person name="Okereke N.R."/>
            <person name="Kolade O."/>
            <person name="Nnabue I."/>
            <person name="Nwadili C.O."/>
            <person name="Hribova E."/>
            <person name="Parker M."/>
            <person name="Nwogha J."/>
            <person name="Shu S."/>
            <person name="Carlson J."/>
            <person name="Kariba R."/>
            <person name="Muthemba S."/>
            <person name="Knop K."/>
            <person name="Barton G.J."/>
            <person name="Sherwood A.V."/>
            <person name="Lopez-Montes A."/>
            <person name="Asiedu R."/>
            <person name="Jamnadass R."/>
            <person name="Muchugi A."/>
            <person name="Goodstein D."/>
            <person name="Egesi C.N."/>
            <person name="Featherston J."/>
            <person name="Asfaw A."/>
            <person name="Simpson G.G."/>
            <person name="Dolezel J."/>
            <person name="Hendre P.S."/>
            <person name="Van Deynze A."/>
            <person name="Kumar P.L."/>
            <person name="Obidiegwu J.E."/>
            <person name="Bhattacharjee R."/>
            <person name="Rokhsar D.S."/>
        </authorList>
    </citation>
    <scope>NUCLEOTIDE SEQUENCE [LARGE SCALE GENOMIC DNA]</scope>
    <source>
        <strain evidence="2">cv. TDa95/00328</strain>
    </source>
</reference>
<comment type="caution">
    <text evidence="1">The sequence shown here is derived from an EMBL/GenBank/DDBJ whole genome shotgun (WGS) entry which is preliminary data.</text>
</comment>
<keyword evidence="2" id="KW-1185">Reference proteome</keyword>
<organism evidence="1 2">
    <name type="scientific">Dioscorea alata</name>
    <name type="common">Purple yam</name>
    <dbReference type="NCBI Taxonomy" id="55571"/>
    <lineage>
        <taxon>Eukaryota</taxon>
        <taxon>Viridiplantae</taxon>
        <taxon>Streptophyta</taxon>
        <taxon>Embryophyta</taxon>
        <taxon>Tracheophyta</taxon>
        <taxon>Spermatophyta</taxon>
        <taxon>Magnoliopsida</taxon>
        <taxon>Liliopsida</taxon>
        <taxon>Dioscoreales</taxon>
        <taxon>Dioscoreaceae</taxon>
        <taxon>Dioscorea</taxon>
    </lineage>
</organism>
<dbReference type="Proteomes" id="UP000827976">
    <property type="component" value="Chromosome 2"/>
</dbReference>
<evidence type="ECO:0000313" key="2">
    <source>
        <dbReference type="Proteomes" id="UP000827976"/>
    </source>
</evidence>
<evidence type="ECO:0000313" key="1">
    <source>
        <dbReference type="EMBL" id="KAH7690806.1"/>
    </source>
</evidence>
<dbReference type="EMBL" id="CM037012">
    <property type="protein sequence ID" value="KAH7690806.1"/>
    <property type="molecule type" value="Genomic_DNA"/>
</dbReference>